<comment type="caution">
    <text evidence="3">The sequence shown here is derived from an EMBL/GenBank/DDBJ whole genome shotgun (WGS) entry which is preliminary data.</text>
</comment>
<dbReference type="PROSITE" id="PS50110">
    <property type="entry name" value="RESPONSE_REGULATORY"/>
    <property type="match status" value="1"/>
</dbReference>
<gene>
    <name evidence="3" type="ORF">GCM10011495_26320</name>
</gene>
<sequence length="141" mass="15570">MQKLAAILLVDDDSTTNYLHQLLLEELAVADQLLVAKNGAEALHILMHVLPPATAAAGSVLVLLDVNMPVMNGLEFLEAYQQLPPDRRQAVVIVMLTTSLHPRDLARLQALPVAGLVSKPLSEEKINAILREHFQRERSIR</sequence>
<name>A0ABQ2AAH1_9BACT</name>
<dbReference type="RefSeq" id="WP_188562547.1">
    <property type="nucleotide sequence ID" value="NZ_BMGY01000025.1"/>
</dbReference>
<dbReference type="EMBL" id="BMGY01000025">
    <property type="protein sequence ID" value="GGH87431.1"/>
    <property type="molecule type" value="Genomic_DNA"/>
</dbReference>
<evidence type="ECO:0000256" key="1">
    <source>
        <dbReference type="PROSITE-ProRule" id="PRU00169"/>
    </source>
</evidence>
<dbReference type="InterPro" id="IPR011006">
    <property type="entry name" value="CheY-like_superfamily"/>
</dbReference>
<reference evidence="4" key="1">
    <citation type="journal article" date="2019" name="Int. J. Syst. Evol. Microbiol.">
        <title>The Global Catalogue of Microorganisms (GCM) 10K type strain sequencing project: providing services to taxonomists for standard genome sequencing and annotation.</title>
        <authorList>
            <consortium name="The Broad Institute Genomics Platform"/>
            <consortium name="The Broad Institute Genome Sequencing Center for Infectious Disease"/>
            <person name="Wu L."/>
            <person name="Ma J."/>
        </authorList>
    </citation>
    <scope>NUCLEOTIDE SEQUENCE [LARGE SCALE GENOMIC DNA]</scope>
    <source>
        <strain evidence="4">CGMCC 1.14966</strain>
    </source>
</reference>
<keyword evidence="4" id="KW-1185">Reference proteome</keyword>
<dbReference type="InterPro" id="IPR001789">
    <property type="entry name" value="Sig_transdc_resp-reg_receiver"/>
</dbReference>
<evidence type="ECO:0000259" key="2">
    <source>
        <dbReference type="PROSITE" id="PS50110"/>
    </source>
</evidence>
<feature type="domain" description="Response regulatory" evidence="2">
    <location>
        <begin position="6"/>
        <end position="134"/>
    </location>
</feature>
<proteinExistence type="predicted"/>
<dbReference type="PANTHER" id="PTHR44520:SF2">
    <property type="entry name" value="RESPONSE REGULATOR RCP1"/>
    <property type="match status" value="1"/>
</dbReference>
<dbReference type="Proteomes" id="UP000637774">
    <property type="component" value="Unassembled WGS sequence"/>
</dbReference>
<dbReference type="SMART" id="SM00448">
    <property type="entry name" value="REC"/>
    <property type="match status" value="1"/>
</dbReference>
<organism evidence="3 4">
    <name type="scientific">Hymenobacter frigidus</name>
    <dbReference type="NCBI Taxonomy" id="1524095"/>
    <lineage>
        <taxon>Bacteria</taxon>
        <taxon>Pseudomonadati</taxon>
        <taxon>Bacteroidota</taxon>
        <taxon>Cytophagia</taxon>
        <taxon>Cytophagales</taxon>
        <taxon>Hymenobacteraceae</taxon>
        <taxon>Hymenobacter</taxon>
    </lineage>
</organism>
<evidence type="ECO:0000313" key="3">
    <source>
        <dbReference type="EMBL" id="GGH87431.1"/>
    </source>
</evidence>
<dbReference type="PANTHER" id="PTHR44520">
    <property type="entry name" value="RESPONSE REGULATOR RCP1-RELATED"/>
    <property type="match status" value="1"/>
</dbReference>
<protein>
    <submittedName>
        <fullName evidence="3">Response regulator</fullName>
    </submittedName>
</protein>
<dbReference type="Pfam" id="PF00072">
    <property type="entry name" value="Response_reg"/>
    <property type="match status" value="1"/>
</dbReference>
<dbReference type="Gene3D" id="3.40.50.2300">
    <property type="match status" value="1"/>
</dbReference>
<keyword evidence="1" id="KW-0597">Phosphoprotein</keyword>
<feature type="modified residue" description="4-aspartylphosphate" evidence="1">
    <location>
        <position position="65"/>
    </location>
</feature>
<accession>A0ABQ2AAH1</accession>
<dbReference type="InterPro" id="IPR052893">
    <property type="entry name" value="TCS_response_regulator"/>
</dbReference>
<evidence type="ECO:0000313" key="4">
    <source>
        <dbReference type="Proteomes" id="UP000637774"/>
    </source>
</evidence>
<dbReference type="SUPFAM" id="SSF52172">
    <property type="entry name" value="CheY-like"/>
    <property type="match status" value="1"/>
</dbReference>